<feature type="transmembrane region" description="Helical" evidence="1">
    <location>
        <begin position="15"/>
        <end position="33"/>
    </location>
</feature>
<proteinExistence type="predicted"/>
<dbReference type="Gene3D" id="3.40.462.20">
    <property type="match status" value="1"/>
</dbReference>
<evidence type="ECO:0000313" key="2">
    <source>
        <dbReference type="EMBL" id="WTW65933.1"/>
    </source>
</evidence>
<accession>A0AAU2VFB0</accession>
<sequence length="121" mass="12723">MTHADCPNPLNRRGLLAAAGAVAAAGLYAILIPKHHDAGGFLMTVQIDADIPGARDLVAGFVKAVTADTGLAGHETWLSMPWLHPITWPGTGEPGNVGTRRYKIKAAYLRRSLSDAQLGAV</sequence>
<evidence type="ECO:0000256" key="1">
    <source>
        <dbReference type="SAM" id="Phobius"/>
    </source>
</evidence>
<organism evidence="2">
    <name type="scientific">Streptomyces sp. NBC_00003</name>
    <dbReference type="NCBI Taxonomy" id="2903608"/>
    <lineage>
        <taxon>Bacteria</taxon>
        <taxon>Bacillati</taxon>
        <taxon>Actinomycetota</taxon>
        <taxon>Actinomycetes</taxon>
        <taxon>Kitasatosporales</taxon>
        <taxon>Streptomycetaceae</taxon>
        <taxon>Streptomyces</taxon>
    </lineage>
</organism>
<name>A0AAU2VFB0_9ACTN</name>
<gene>
    <name evidence="2" type="ORF">OG549_37810</name>
</gene>
<dbReference type="EMBL" id="CP108318">
    <property type="protein sequence ID" value="WTW65933.1"/>
    <property type="molecule type" value="Genomic_DNA"/>
</dbReference>
<protein>
    <submittedName>
        <fullName evidence="2">Uncharacterized protein</fullName>
    </submittedName>
</protein>
<keyword evidence="1" id="KW-0812">Transmembrane</keyword>
<keyword evidence="1" id="KW-1133">Transmembrane helix</keyword>
<dbReference type="InterPro" id="IPR006311">
    <property type="entry name" value="TAT_signal"/>
</dbReference>
<reference evidence="2" key="1">
    <citation type="submission" date="2022-10" db="EMBL/GenBank/DDBJ databases">
        <title>The complete genomes of actinobacterial strains from the NBC collection.</title>
        <authorList>
            <person name="Joergensen T.S."/>
            <person name="Alvarez Arevalo M."/>
            <person name="Sterndorff E.B."/>
            <person name="Faurdal D."/>
            <person name="Vuksanovic O."/>
            <person name="Mourched A.-S."/>
            <person name="Charusanti P."/>
            <person name="Shaw S."/>
            <person name="Blin K."/>
            <person name="Weber T."/>
        </authorList>
    </citation>
    <scope>NUCLEOTIDE SEQUENCE</scope>
    <source>
        <strain evidence="2">NBC_00003</strain>
    </source>
</reference>
<dbReference type="AlphaFoldDB" id="A0AAU2VFB0"/>
<dbReference type="PROSITE" id="PS51318">
    <property type="entry name" value="TAT"/>
    <property type="match status" value="1"/>
</dbReference>
<keyword evidence="1" id="KW-0472">Membrane</keyword>